<dbReference type="Pfam" id="PF02204">
    <property type="entry name" value="VPS9"/>
    <property type="match status" value="1"/>
</dbReference>
<evidence type="ECO:0000256" key="1">
    <source>
        <dbReference type="SAM" id="MobiDB-lite"/>
    </source>
</evidence>
<dbReference type="PANTHER" id="PTHR23101">
    <property type="entry name" value="RAB GDP/GTP EXCHANGE FACTOR"/>
    <property type="match status" value="1"/>
</dbReference>
<dbReference type="SMART" id="SM00167">
    <property type="entry name" value="VPS9"/>
    <property type="match status" value="1"/>
</dbReference>
<reference evidence="3" key="2">
    <citation type="submission" date="2025-09" db="UniProtKB">
        <authorList>
            <consortium name="Ensembl"/>
        </authorList>
    </citation>
    <scope>IDENTIFICATION</scope>
</reference>
<feature type="compositionally biased region" description="Basic and acidic residues" evidence="1">
    <location>
        <begin position="150"/>
        <end position="167"/>
    </location>
</feature>
<dbReference type="Proteomes" id="UP000694388">
    <property type="component" value="Unplaced"/>
</dbReference>
<keyword evidence="4" id="KW-1185">Reference proteome</keyword>
<evidence type="ECO:0000259" key="2">
    <source>
        <dbReference type="PROSITE" id="PS51205"/>
    </source>
</evidence>
<feature type="region of interest" description="Disordered" evidence="1">
    <location>
        <begin position="120"/>
        <end position="176"/>
    </location>
</feature>
<dbReference type="InterPro" id="IPR045046">
    <property type="entry name" value="Vps9-like"/>
</dbReference>
<dbReference type="Gene3D" id="1.20.1050.80">
    <property type="entry name" value="VPS9 domain"/>
    <property type="match status" value="1"/>
</dbReference>
<dbReference type="GO" id="GO:0016192">
    <property type="term" value="P:vesicle-mediated transport"/>
    <property type="evidence" value="ECO:0007669"/>
    <property type="project" value="InterPro"/>
</dbReference>
<protein>
    <recommendedName>
        <fullName evidence="2">VPS9 domain-containing protein</fullName>
    </recommendedName>
</protein>
<evidence type="ECO:0000313" key="4">
    <source>
        <dbReference type="Proteomes" id="UP000694388"/>
    </source>
</evidence>
<sequence>MVQDFPVVEVNSTFSLEGSALAFPDMFQLLTFYTLSKDILPIRLRLPHAIQKATDEQQLEDIAQKETEFWSSSMNTVEPASDEQACNSMDAVGSFEQPVCLSKLTFLSDLRKINARDSGISLDDNETETSPRTGEDVASPIRPQGIANEELPKSDDEEYWEKGDDPLPRCIHNSETTRKASDVSEDYYLGNSMNEKSQTWARIPKLRFFFPLLTKKNLFKNRIRKLSTNESSHFGCIVSEYIKQMEGGLEGWTGTGEELLLTVRQLMNQLKIFLVQSNELTPPIESVISSDCIDEMLEDSLESCILKRLHKSLIDALVMEENKESATIMVRNCKVTCDKSMDMKPTGVILGKIEKYLHVMQEASAPSRKVYKLLKMCKAIYKSIDNPQAGADEFLPVLMHVLAHYYTPRLEAEVKYTLHLLNEKLWSGEGAYYLTSVHGAFQLLHNLQEKDAKTFRQSEKCNLRKWQAYQRQLSRQLTVHNKKPQRAFLLVTCGSDPASPVQMIEAGASMSVLEVSQECAQRMRLSSSVASTYGLYIITAAGNLQLLRPTDTIMNIEEMNNRQPHRLLFRQNVLLMCPRPNSLEIPPSNDVTDAREDNQETESSPSEQMTEF</sequence>
<dbReference type="GeneTree" id="ENSGT00940000154866"/>
<dbReference type="PROSITE" id="PS51205">
    <property type="entry name" value="VPS9"/>
    <property type="match status" value="1"/>
</dbReference>
<dbReference type="InterPro" id="IPR003123">
    <property type="entry name" value="VPS9"/>
</dbReference>
<dbReference type="Ensembl" id="ENSEBUT00000001549.1">
    <property type="protein sequence ID" value="ENSEBUP00000001227.1"/>
    <property type="gene ID" value="ENSEBUG00000001118.1"/>
</dbReference>
<dbReference type="GO" id="GO:0030139">
    <property type="term" value="C:endocytic vesicle"/>
    <property type="evidence" value="ECO:0007669"/>
    <property type="project" value="TreeGrafter"/>
</dbReference>
<dbReference type="GO" id="GO:0031267">
    <property type="term" value="F:small GTPase binding"/>
    <property type="evidence" value="ECO:0007669"/>
    <property type="project" value="TreeGrafter"/>
</dbReference>
<proteinExistence type="predicted"/>
<name>A0A8C4N3R8_EPTBU</name>
<feature type="region of interest" description="Disordered" evidence="1">
    <location>
        <begin position="580"/>
        <end position="612"/>
    </location>
</feature>
<dbReference type="SUPFAM" id="SSF109993">
    <property type="entry name" value="VPS9 domain"/>
    <property type="match status" value="1"/>
</dbReference>
<dbReference type="GO" id="GO:0005085">
    <property type="term" value="F:guanyl-nucleotide exchange factor activity"/>
    <property type="evidence" value="ECO:0007669"/>
    <property type="project" value="InterPro"/>
</dbReference>
<feature type="domain" description="VPS9" evidence="2">
    <location>
        <begin position="320"/>
        <end position="453"/>
    </location>
</feature>
<reference evidence="3" key="1">
    <citation type="submission" date="2025-08" db="UniProtKB">
        <authorList>
            <consortium name="Ensembl"/>
        </authorList>
    </citation>
    <scope>IDENTIFICATION</scope>
</reference>
<accession>A0A8C4N3R8</accession>
<dbReference type="PANTHER" id="PTHR23101:SF104">
    <property type="entry name" value="PROTEIN SPRINT"/>
    <property type="match status" value="1"/>
</dbReference>
<dbReference type="Pfam" id="PF23268">
    <property type="entry name" value="RIN1"/>
    <property type="match status" value="1"/>
</dbReference>
<organism evidence="3 4">
    <name type="scientific">Eptatretus burgeri</name>
    <name type="common">Inshore hagfish</name>
    <dbReference type="NCBI Taxonomy" id="7764"/>
    <lineage>
        <taxon>Eukaryota</taxon>
        <taxon>Metazoa</taxon>
        <taxon>Chordata</taxon>
        <taxon>Craniata</taxon>
        <taxon>Vertebrata</taxon>
        <taxon>Cyclostomata</taxon>
        <taxon>Myxini</taxon>
        <taxon>Myxiniformes</taxon>
        <taxon>Myxinidae</taxon>
        <taxon>Eptatretinae</taxon>
        <taxon>Eptatretus</taxon>
    </lineage>
</organism>
<dbReference type="GO" id="GO:0005829">
    <property type="term" value="C:cytosol"/>
    <property type="evidence" value="ECO:0007669"/>
    <property type="project" value="TreeGrafter"/>
</dbReference>
<dbReference type="InterPro" id="IPR037191">
    <property type="entry name" value="VPS9_dom_sf"/>
</dbReference>
<dbReference type="AlphaFoldDB" id="A0A8C4N3R8"/>
<evidence type="ECO:0000313" key="3">
    <source>
        <dbReference type="Ensembl" id="ENSEBUP00000001227.1"/>
    </source>
</evidence>
<feature type="compositionally biased region" description="Polar residues" evidence="1">
    <location>
        <begin position="601"/>
        <end position="612"/>
    </location>
</feature>